<evidence type="ECO:0000256" key="12">
    <source>
        <dbReference type="ARBA" id="ARBA00034430"/>
    </source>
</evidence>
<keyword evidence="8 13" id="KW-1133">Transmembrane helix</keyword>
<dbReference type="GO" id="GO:0016020">
    <property type="term" value="C:membrane"/>
    <property type="evidence" value="ECO:0007669"/>
    <property type="project" value="UniProtKB-SubCell"/>
</dbReference>
<evidence type="ECO:0000256" key="11">
    <source>
        <dbReference type="ARBA" id="ARBA00023303"/>
    </source>
</evidence>
<dbReference type="AlphaFoldDB" id="A0A6G4MVR1"/>
<evidence type="ECO:0000256" key="10">
    <source>
        <dbReference type="ARBA" id="ARBA00023136"/>
    </source>
</evidence>
<dbReference type="EMBL" id="JAAJBG010000001">
    <property type="protein sequence ID" value="NGG15088.1"/>
    <property type="molecule type" value="Genomic_DNA"/>
</dbReference>
<gene>
    <name evidence="14" type="ORF">G5T13_00075</name>
</gene>
<comment type="catalytic activity">
    <reaction evidence="12">
        <text>K(+)(in) = K(+)(out)</text>
        <dbReference type="Rhea" id="RHEA:29463"/>
        <dbReference type="ChEBI" id="CHEBI:29103"/>
    </reaction>
</comment>
<evidence type="ECO:0000256" key="1">
    <source>
        <dbReference type="ARBA" id="ARBA00004141"/>
    </source>
</evidence>
<comment type="caution">
    <text evidence="14">The sequence shown here is derived from an EMBL/GenBank/DDBJ whole genome shotgun (WGS) entry which is preliminary data.</text>
</comment>
<dbReference type="GO" id="GO:0005267">
    <property type="term" value="F:potassium channel activity"/>
    <property type="evidence" value="ECO:0007669"/>
    <property type="project" value="UniProtKB-KW"/>
</dbReference>
<keyword evidence="5 13" id="KW-0812">Transmembrane</keyword>
<feature type="transmembrane region" description="Helical" evidence="13">
    <location>
        <begin position="12"/>
        <end position="28"/>
    </location>
</feature>
<comment type="similarity">
    <text evidence="2">Belongs to the TMEM175 family.</text>
</comment>
<dbReference type="InterPro" id="IPR010617">
    <property type="entry name" value="TMEM175-like"/>
</dbReference>
<proteinExistence type="inferred from homology"/>
<keyword evidence="11" id="KW-0407">Ion channel</keyword>
<keyword evidence="10 13" id="KW-0472">Membrane</keyword>
<evidence type="ECO:0000256" key="6">
    <source>
        <dbReference type="ARBA" id="ARBA00022826"/>
    </source>
</evidence>
<keyword evidence="3" id="KW-0813">Transport</keyword>
<reference evidence="14" key="1">
    <citation type="submission" date="2020-02" db="EMBL/GenBank/DDBJ databases">
        <title>Antibiotic resistance/susceptibility profiles of lactic acid-producing cocci isolated from the human vagina, and analysis of the genetic basis of atypical resistances.</title>
        <authorList>
            <person name="Sirichoat A."/>
            <person name="Florez A.B."/>
            <person name="Vazquez L."/>
            <person name="Buppasiri P."/>
            <person name="Panya M."/>
            <person name="Lulitanond V."/>
            <person name="Mayo B."/>
        </authorList>
    </citation>
    <scope>NUCLEOTIDE SEQUENCE</scope>
    <source>
        <strain evidence="14">VA01-10AN</strain>
    </source>
</reference>
<evidence type="ECO:0000256" key="9">
    <source>
        <dbReference type="ARBA" id="ARBA00023065"/>
    </source>
</evidence>
<accession>A0A6G4MVR1</accession>
<evidence type="ECO:0000313" key="14">
    <source>
        <dbReference type="EMBL" id="NGG15088.1"/>
    </source>
</evidence>
<keyword evidence="4" id="KW-0633">Potassium transport</keyword>
<keyword evidence="9" id="KW-0406">Ion transport</keyword>
<sequence length="341" mass="40179">MNRQVMGKERLGAFIDAVIAIIMTILVLELEKPKTFDLQGLWEFRTNFFAYGLSFFWLGAMWINFHSSSQVVEKISQKTVWTAIIMLFFSSFFPYTTKLVASNFNNAILDELKKLETEEIIIRHDDRHTYDSLTDSALSVSQTSQSTMLVPRPTVMEVEKYLQEWANLESYKLQETALDRLFFELSPKNTDISDILLKVATLNDFYSTNIFSIFPVAKHILSLDIDERLKSGDIFLVNEIQNITIKEGVQRKFYSFATKYCSHHNPLAYPIYDSYVEKVLKYFRKTDHFAKFKNADLKDYQQFKNLILTFRSYYGLEQFNLKQIDQYLWQLGKEYFPNNYK</sequence>
<evidence type="ECO:0000256" key="5">
    <source>
        <dbReference type="ARBA" id="ARBA00022692"/>
    </source>
</evidence>
<evidence type="ECO:0000256" key="4">
    <source>
        <dbReference type="ARBA" id="ARBA00022538"/>
    </source>
</evidence>
<feature type="transmembrane region" description="Helical" evidence="13">
    <location>
        <begin position="48"/>
        <end position="67"/>
    </location>
</feature>
<keyword evidence="7" id="KW-0630">Potassium</keyword>
<evidence type="ECO:0000256" key="8">
    <source>
        <dbReference type="ARBA" id="ARBA00022989"/>
    </source>
</evidence>
<keyword evidence="6" id="KW-0631">Potassium channel</keyword>
<name>A0A6G4MVR1_STRAP</name>
<dbReference type="GO" id="GO:0015252">
    <property type="term" value="F:proton channel activity"/>
    <property type="evidence" value="ECO:0007669"/>
    <property type="project" value="InterPro"/>
</dbReference>
<protein>
    <submittedName>
        <fullName evidence="14">DUF1211 domain-containing protein</fullName>
    </submittedName>
</protein>
<organism evidence="14">
    <name type="scientific">Streptococcus anginosus</name>
    <dbReference type="NCBI Taxonomy" id="1328"/>
    <lineage>
        <taxon>Bacteria</taxon>
        <taxon>Bacillati</taxon>
        <taxon>Bacillota</taxon>
        <taxon>Bacilli</taxon>
        <taxon>Lactobacillales</taxon>
        <taxon>Streptococcaceae</taxon>
        <taxon>Streptococcus</taxon>
        <taxon>Streptococcus anginosus group</taxon>
    </lineage>
</organism>
<evidence type="ECO:0000256" key="2">
    <source>
        <dbReference type="ARBA" id="ARBA00006920"/>
    </source>
</evidence>
<evidence type="ECO:0000256" key="7">
    <source>
        <dbReference type="ARBA" id="ARBA00022958"/>
    </source>
</evidence>
<dbReference type="Pfam" id="PF06736">
    <property type="entry name" value="TMEM175"/>
    <property type="match status" value="1"/>
</dbReference>
<evidence type="ECO:0000256" key="13">
    <source>
        <dbReference type="SAM" id="Phobius"/>
    </source>
</evidence>
<feature type="transmembrane region" description="Helical" evidence="13">
    <location>
        <begin position="79"/>
        <end position="96"/>
    </location>
</feature>
<comment type="subcellular location">
    <subcellularLocation>
        <location evidence="1">Membrane</location>
        <topology evidence="1">Multi-pass membrane protein</topology>
    </subcellularLocation>
</comment>
<evidence type="ECO:0000256" key="3">
    <source>
        <dbReference type="ARBA" id="ARBA00022448"/>
    </source>
</evidence>